<accession>H5TH02</accession>
<dbReference type="STRING" id="1108044.GOOTI_025_00400"/>
<reference evidence="1" key="1">
    <citation type="submission" date="2012-02" db="EMBL/GenBank/DDBJ databases">
        <title>Whole genome shotgun sequence of Gordonia otitidis NBRC 100426.</title>
        <authorList>
            <person name="Yoshida I."/>
            <person name="Hosoyama A."/>
            <person name="Tsuchikane K."/>
            <person name="Katsumata H."/>
            <person name="Yamazaki S."/>
            <person name="Fujita N."/>
        </authorList>
    </citation>
    <scope>NUCLEOTIDE SEQUENCE [LARGE SCALE GENOMIC DNA]</scope>
    <source>
        <strain evidence="1">NBRC 100426</strain>
    </source>
</reference>
<dbReference type="Proteomes" id="UP000005038">
    <property type="component" value="Unassembled WGS sequence"/>
</dbReference>
<evidence type="ECO:0000313" key="1">
    <source>
        <dbReference type="EMBL" id="GAB32760.1"/>
    </source>
</evidence>
<dbReference type="EMBL" id="BAFB01000025">
    <property type="protein sequence ID" value="GAB32760.1"/>
    <property type="molecule type" value="Genomic_DNA"/>
</dbReference>
<evidence type="ECO:0000313" key="2">
    <source>
        <dbReference type="Proteomes" id="UP000005038"/>
    </source>
</evidence>
<keyword evidence="2" id="KW-1185">Reference proteome</keyword>
<dbReference type="RefSeq" id="WP_007237024.1">
    <property type="nucleotide sequence ID" value="NZ_BAFB01000025.1"/>
</dbReference>
<protein>
    <submittedName>
        <fullName evidence="1">Uncharacterized protein</fullName>
    </submittedName>
</protein>
<name>H5TH02_GORO1</name>
<comment type="caution">
    <text evidence="1">The sequence shown here is derived from an EMBL/GenBank/DDBJ whole genome shotgun (WGS) entry which is preliminary data.</text>
</comment>
<sequence>MGSAVFPPHRYPWLTDPVDDVPLADRPDGHTLMVAVGSNASTAVLRAKLADHRGADIRPTRVAVSSIALGYSAHVAARGYIPAAPFVSPGSVSVVSAFWLDEDQLTALDSTEPNYHRLTVTTTSHPLREADDREFGDRRITGVVDTETCPRETTFPPLHSSPVPQFALYASRHGVLTDRRSTPLTFGTQRTVLRHLSTFLDDSSLAGEPAAVCAELGRSRSRAAALTRRIHESGLCRDDGFAHVHSEGGSR</sequence>
<proteinExistence type="predicted"/>
<organism evidence="1 2">
    <name type="scientific">Gordonia otitidis (strain DSM 44809 / CCUG 52243 / JCM 12355 / NBRC 100426 / IFM 10032)</name>
    <dbReference type="NCBI Taxonomy" id="1108044"/>
    <lineage>
        <taxon>Bacteria</taxon>
        <taxon>Bacillati</taxon>
        <taxon>Actinomycetota</taxon>
        <taxon>Actinomycetes</taxon>
        <taxon>Mycobacteriales</taxon>
        <taxon>Gordoniaceae</taxon>
        <taxon>Gordonia</taxon>
    </lineage>
</organism>
<gene>
    <name evidence="1" type="ORF">GOOTI_025_00400</name>
</gene>
<dbReference type="AlphaFoldDB" id="H5TH02"/>